<dbReference type="RefSeq" id="WP_087214297.1">
    <property type="nucleotide sequence ID" value="NZ_NFHN01000001.1"/>
</dbReference>
<dbReference type="AlphaFoldDB" id="A0A1Y3UNM3"/>
<evidence type="ECO:0000313" key="1">
    <source>
        <dbReference type="EMBL" id="OUN50402.1"/>
    </source>
</evidence>
<comment type="caution">
    <text evidence="1">The sequence shown here is derived from an EMBL/GenBank/DDBJ whole genome shotgun (WGS) entry which is preliminary data.</text>
</comment>
<sequence length="227" mass="26635">MGLFTNNEVKSLWSIIHRLEADYDDIRNQLKEFELKDKYQKNIITAEEAAGRLQQIEGEALPKELNKAFVAIDKALNDEQDSLILFEYTRENNGYTAFDFPRYEMVRVYHIESLAEALRKYGYRVDIYDPEDDYGLRLKICLRAEGNKLMSSKIDPDKKYILPMEKFEGNVLYGRYKWYAFKNEEGFWNSFAHISNEQAMGNYAVQGKDILNAPDWVKAIKPIEVKE</sequence>
<organism evidence="1 2">
    <name type="scientific">Limosilactobacillus reuteri</name>
    <name type="common">Lactobacillus reuteri</name>
    <dbReference type="NCBI Taxonomy" id="1598"/>
    <lineage>
        <taxon>Bacteria</taxon>
        <taxon>Bacillati</taxon>
        <taxon>Bacillota</taxon>
        <taxon>Bacilli</taxon>
        <taxon>Lactobacillales</taxon>
        <taxon>Lactobacillaceae</taxon>
        <taxon>Limosilactobacillus</taxon>
    </lineage>
</organism>
<dbReference type="Proteomes" id="UP000195868">
    <property type="component" value="Unassembled WGS sequence"/>
</dbReference>
<gene>
    <name evidence="1" type="ORF">B5G22_00300</name>
</gene>
<protein>
    <recommendedName>
        <fullName evidence="3">DUF1642 domain-containing protein</fullName>
    </recommendedName>
</protein>
<dbReference type="EMBL" id="NFHN01000001">
    <property type="protein sequence ID" value="OUN50402.1"/>
    <property type="molecule type" value="Genomic_DNA"/>
</dbReference>
<accession>A0A1Y3UNM3</accession>
<evidence type="ECO:0008006" key="3">
    <source>
        <dbReference type="Google" id="ProtNLM"/>
    </source>
</evidence>
<proteinExistence type="predicted"/>
<evidence type="ECO:0000313" key="2">
    <source>
        <dbReference type="Proteomes" id="UP000195868"/>
    </source>
</evidence>
<reference evidence="2" key="1">
    <citation type="submission" date="2017-04" db="EMBL/GenBank/DDBJ databases">
        <title>Function of individual gut microbiota members based on whole genome sequencing of pure cultures obtained from chicken caecum.</title>
        <authorList>
            <person name="Medvecky M."/>
            <person name="Cejkova D."/>
            <person name="Polansky O."/>
            <person name="Karasova D."/>
            <person name="Kubasova T."/>
            <person name="Cizek A."/>
            <person name="Rychlik I."/>
        </authorList>
    </citation>
    <scope>NUCLEOTIDE SEQUENCE [LARGE SCALE GENOMIC DNA]</scope>
    <source>
        <strain evidence="2">An71</strain>
    </source>
</reference>
<name>A0A1Y3UNM3_LIMRT</name>